<dbReference type="Pfam" id="PF01627">
    <property type="entry name" value="Hpt"/>
    <property type="match status" value="1"/>
</dbReference>
<evidence type="ECO:0000256" key="4">
    <source>
        <dbReference type="SAM" id="MobiDB-lite"/>
    </source>
</evidence>
<keyword evidence="3" id="KW-0418">Kinase</keyword>
<dbReference type="InterPro" id="IPR036061">
    <property type="entry name" value="CheW-like_dom_sf"/>
</dbReference>
<dbReference type="PANTHER" id="PTHR22617">
    <property type="entry name" value="CHEMOTAXIS SENSOR HISTIDINE KINASE-RELATED"/>
    <property type="match status" value="1"/>
</dbReference>
<feature type="compositionally biased region" description="Low complexity" evidence="4">
    <location>
        <begin position="120"/>
        <end position="129"/>
    </location>
</feature>
<dbReference type="Gene3D" id="2.40.50.180">
    <property type="entry name" value="CheA-289, Domain 4"/>
    <property type="match status" value="1"/>
</dbReference>
<sequence length="326" mass="36539">MFENEGLIAEFYEDTQAHLENIEVDVLKLEKDHSQSDLIDAVFRRVHSIKGNSGMLGLDQIRVTGEVFETFLDKIRERRTATSEEIDKMFTHLDALKKVVSQTKGETGEPEIRAEETPAEAEPMATTQEISATPGDPMSPVGQSAPQVESKPRPAGKADNLDMVDDEDDNARNDSGISTTYLTFKLEKEHYGVDIMKVREIILREEITPVPNTDSFVLGVMNLRDQIIPVFNLKKKLNIEDYDKSIEEKNIIVIEIQKVTTGLRVEEVTGIVTLGKDQISPANDFSGSIPTDYLHGIGQSEEETIILIDVNDLCDPEEKLFKTEQC</sequence>
<dbReference type="Pfam" id="PF01584">
    <property type="entry name" value="CheW"/>
    <property type="match status" value="1"/>
</dbReference>
<keyword evidence="1" id="KW-0597">Phosphoprotein</keyword>
<dbReference type="CDD" id="cd00732">
    <property type="entry name" value="CheW"/>
    <property type="match status" value="1"/>
</dbReference>
<dbReference type="EMBL" id="UOGE01000002">
    <property type="protein sequence ID" value="VAX15890.1"/>
    <property type="molecule type" value="Genomic_DNA"/>
</dbReference>
<dbReference type="SUPFAM" id="SSF50341">
    <property type="entry name" value="CheW-like"/>
    <property type="match status" value="1"/>
</dbReference>
<dbReference type="PANTHER" id="PTHR22617:SF23">
    <property type="entry name" value="CHEMOTAXIS PROTEIN CHEW"/>
    <property type="match status" value="1"/>
</dbReference>
<evidence type="ECO:0000256" key="2">
    <source>
        <dbReference type="ARBA" id="ARBA00022679"/>
    </source>
</evidence>
<evidence type="ECO:0000256" key="1">
    <source>
        <dbReference type="ARBA" id="ARBA00022553"/>
    </source>
</evidence>
<dbReference type="GO" id="GO:0005829">
    <property type="term" value="C:cytosol"/>
    <property type="evidence" value="ECO:0007669"/>
    <property type="project" value="TreeGrafter"/>
</dbReference>
<dbReference type="Gene3D" id="1.20.120.160">
    <property type="entry name" value="HPT domain"/>
    <property type="match status" value="1"/>
</dbReference>
<dbReference type="PROSITE" id="PS50894">
    <property type="entry name" value="HPT"/>
    <property type="match status" value="1"/>
</dbReference>
<dbReference type="GO" id="GO:0016301">
    <property type="term" value="F:kinase activity"/>
    <property type="evidence" value="ECO:0007669"/>
    <property type="project" value="UniProtKB-KW"/>
</dbReference>
<dbReference type="InterPro" id="IPR002545">
    <property type="entry name" value="CheW-lke_dom"/>
</dbReference>
<feature type="compositionally biased region" description="Basic and acidic residues" evidence="4">
    <location>
        <begin position="106"/>
        <end position="116"/>
    </location>
</feature>
<accession>A0A3B1BYV8</accession>
<dbReference type="SMART" id="SM00073">
    <property type="entry name" value="HPT"/>
    <property type="match status" value="1"/>
</dbReference>
<gene>
    <name evidence="7" type="ORF">MNBD_NITROSPINAE02-1272</name>
</gene>
<dbReference type="CDD" id="cd00088">
    <property type="entry name" value="HPT"/>
    <property type="match status" value="1"/>
</dbReference>
<dbReference type="GO" id="GO:0000160">
    <property type="term" value="P:phosphorelay signal transduction system"/>
    <property type="evidence" value="ECO:0007669"/>
    <property type="project" value="InterPro"/>
</dbReference>
<name>A0A3B1BYV8_9ZZZZ</name>
<dbReference type="PROSITE" id="PS50851">
    <property type="entry name" value="CHEW"/>
    <property type="match status" value="1"/>
</dbReference>
<dbReference type="InterPro" id="IPR036641">
    <property type="entry name" value="HPT_dom_sf"/>
</dbReference>
<evidence type="ECO:0000259" key="5">
    <source>
        <dbReference type="PROSITE" id="PS50851"/>
    </source>
</evidence>
<evidence type="ECO:0000256" key="3">
    <source>
        <dbReference type="ARBA" id="ARBA00022777"/>
    </source>
</evidence>
<evidence type="ECO:0008006" key="8">
    <source>
        <dbReference type="Google" id="ProtNLM"/>
    </source>
</evidence>
<proteinExistence type="predicted"/>
<feature type="domain" description="CheW-like" evidence="5">
    <location>
        <begin position="178"/>
        <end position="319"/>
    </location>
</feature>
<dbReference type="InterPro" id="IPR039315">
    <property type="entry name" value="CheW"/>
</dbReference>
<evidence type="ECO:0000259" key="6">
    <source>
        <dbReference type="PROSITE" id="PS50894"/>
    </source>
</evidence>
<dbReference type="AlphaFoldDB" id="A0A3B1BYV8"/>
<feature type="domain" description="HPt" evidence="6">
    <location>
        <begin position="1"/>
        <end position="103"/>
    </location>
</feature>
<evidence type="ECO:0000313" key="7">
    <source>
        <dbReference type="EMBL" id="VAX15890.1"/>
    </source>
</evidence>
<dbReference type="InterPro" id="IPR008207">
    <property type="entry name" value="Sig_transdc_His_kin_Hpt_dom"/>
</dbReference>
<dbReference type="SMART" id="SM00260">
    <property type="entry name" value="CheW"/>
    <property type="match status" value="1"/>
</dbReference>
<dbReference type="GO" id="GO:0006935">
    <property type="term" value="P:chemotaxis"/>
    <property type="evidence" value="ECO:0007669"/>
    <property type="project" value="InterPro"/>
</dbReference>
<organism evidence="7">
    <name type="scientific">hydrothermal vent metagenome</name>
    <dbReference type="NCBI Taxonomy" id="652676"/>
    <lineage>
        <taxon>unclassified sequences</taxon>
        <taxon>metagenomes</taxon>
        <taxon>ecological metagenomes</taxon>
    </lineage>
</organism>
<dbReference type="SUPFAM" id="SSF47226">
    <property type="entry name" value="Histidine-containing phosphotransfer domain, HPT domain"/>
    <property type="match status" value="1"/>
</dbReference>
<keyword evidence="2" id="KW-0808">Transferase</keyword>
<protein>
    <recommendedName>
        <fullName evidence="8">Signal transduction histidine kinase CheA</fullName>
    </recommendedName>
</protein>
<feature type="region of interest" description="Disordered" evidence="4">
    <location>
        <begin position="101"/>
        <end position="176"/>
    </location>
</feature>
<dbReference type="Gene3D" id="2.30.30.40">
    <property type="entry name" value="SH3 Domains"/>
    <property type="match status" value="1"/>
</dbReference>
<reference evidence="7" key="1">
    <citation type="submission" date="2018-06" db="EMBL/GenBank/DDBJ databases">
        <authorList>
            <person name="Zhirakovskaya E."/>
        </authorList>
    </citation>
    <scope>NUCLEOTIDE SEQUENCE</scope>
</reference>